<dbReference type="STRING" id="658167.SAMN04488135_1076"/>
<reference evidence="3 4" key="1">
    <citation type="submission" date="2016-11" db="EMBL/GenBank/DDBJ databases">
        <authorList>
            <person name="Jaros S."/>
            <person name="Januszkiewicz K."/>
            <person name="Wedrychowicz H."/>
        </authorList>
    </citation>
    <scope>NUCLEOTIDE SEQUENCE [LARGE SCALE GENOMIC DNA]</scope>
    <source>
        <strain evidence="3 4">CGMCC 1.10190</strain>
    </source>
</reference>
<dbReference type="EMBL" id="FQXE01000007">
    <property type="protein sequence ID" value="SHI00731.1"/>
    <property type="molecule type" value="Genomic_DNA"/>
</dbReference>
<proteinExistence type="predicted"/>
<dbReference type="RefSeq" id="WP_073104145.1">
    <property type="nucleotide sequence ID" value="NZ_FQXE01000007.1"/>
</dbReference>
<protein>
    <submittedName>
        <fullName evidence="3">ATPase/GTPase, AAA15 family</fullName>
    </submittedName>
</protein>
<evidence type="ECO:0000259" key="2">
    <source>
        <dbReference type="Pfam" id="PF13175"/>
    </source>
</evidence>
<evidence type="ECO:0000313" key="4">
    <source>
        <dbReference type="Proteomes" id="UP000184226"/>
    </source>
</evidence>
<evidence type="ECO:0000256" key="1">
    <source>
        <dbReference type="SAM" id="Coils"/>
    </source>
</evidence>
<dbReference type="InterPro" id="IPR051396">
    <property type="entry name" value="Bact_Antivir_Def_Nuclease"/>
</dbReference>
<dbReference type="InterPro" id="IPR027417">
    <property type="entry name" value="P-loop_NTPase"/>
</dbReference>
<dbReference type="Gene3D" id="3.40.50.300">
    <property type="entry name" value="P-loop containing nucleotide triphosphate hydrolases"/>
    <property type="match status" value="1"/>
</dbReference>
<dbReference type="AlphaFoldDB" id="A0A1M5XLQ8"/>
<name>A0A1M5XLQ8_9BURK</name>
<sequence>MRLESVSIKNFRCYREETTVSMVDLTTFVGKNDIGKSSILEALEIFFNNEAVKIEQGDANIYSGSPLVSITCEFSDLPSKLSLDAGAETTLAAEFLLSVEGTLKIQKVFDCGKRTPSVEVYILANHPTAAGVADLLDLKEKDLQKLVKDQKLDTALKGNPGMRQALWAATKDLELKEVALPVTKPKEDSKRIWDQLESYLPMYALFQSDRSSRDSDGEVQNPMKAAVAAAIAEVQDDINRIQEKVREKAELIAKITHEALKTIDPNLAKELTPQFVPPTAAKWTGLFSVGMDTDDGIPLNKRGSGVRRLVLVAFFKAEAERRLKAGTSRSIIYAIEEPETAQHPNNQRILIESFKTLALEPGCQILLTTHSPGFASDLPTASIRFVTRDADLQPVILEGADVFGEVAETLGVVPDSRVKILFCVEGPTDVAAFKSLSRALHTADQTLPNLALDDRVAFVLLGGSTLKHWVTQHYLRSLNRPEVHIYDSDVAKYAESVTEVNLRTDGSWAVQTNKHEIECYLHADAIKDAFDVEIVVIDQPAADGKSVPRIFAEAFSVQQHYDGVLGDDKAKLRLADKAFPRMTAERVAERDPLGEVEGWFRRIGAML</sequence>
<dbReference type="InterPro" id="IPR041685">
    <property type="entry name" value="AAA_GajA/Old/RecF-like"/>
</dbReference>
<keyword evidence="1" id="KW-0175">Coiled coil</keyword>
<evidence type="ECO:0000313" key="3">
    <source>
        <dbReference type="EMBL" id="SHI00731.1"/>
    </source>
</evidence>
<gene>
    <name evidence="3" type="ORF">SAMN04488135_1076</name>
</gene>
<organism evidence="3 4">
    <name type="scientific">Pollutimonas bauzanensis</name>
    <dbReference type="NCBI Taxonomy" id="658167"/>
    <lineage>
        <taxon>Bacteria</taxon>
        <taxon>Pseudomonadati</taxon>
        <taxon>Pseudomonadota</taxon>
        <taxon>Betaproteobacteria</taxon>
        <taxon>Burkholderiales</taxon>
        <taxon>Alcaligenaceae</taxon>
        <taxon>Pollutimonas</taxon>
    </lineage>
</organism>
<dbReference type="Proteomes" id="UP000184226">
    <property type="component" value="Unassembled WGS sequence"/>
</dbReference>
<dbReference type="PANTHER" id="PTHR43581:SF4">
    <property type="entry name" value="ATP_GTP PHOSPHATASE"/>
    <property type="match status" value="1"/>
</dbReference>
<feature type="domain" description="Endonuclease GajA/Old nuclease/RecF-like AAA" evidence="2">
    <location>
        <begin position="1"/>
        <end position="375"/>
    </location>
</feature>
<feature type="coiled-coil region" evidence="1">
    <location>
        <begin position="224"/>
        <end position="258"/>
    </location>
</feature>
<dbReference type="PANTHER" id="PTHR43581">
    <property type="entry name" value="ATP/GTP PHOSPHATASE"/>
    <property type="match status" value="1"/>
</dbReference>
<accession>A0A1M5XLQ8</accession>
<keyword evidence="4" id="KW-1185">Reference proteome</keyword>
<dbReference type="OrthoDB" id="3322489at2"/>
<dbReference type="Pfam" id="PF13175">
    <property type="entry name" value="AAA_15"/>
    <property type="match status" value="1"/>
</dbReference>
<dbReference type="SUPFAM" id="SSF52540">
    <property type="entry name" value="P-loop containing nucleoside triphosphate hydrolases"/>
    <property type="match status" value="1"/>
</dbReference>